<protein>
    <recommendedName>
        <fullName evidence="4">Glycosyl transferase family 4</fullName>
    </recommendedName>
</protein>
<proteinExistence type="predicted"/>
<dbReference type="AlphaFoldDB" id="A0A133S778"/>
<feature type="transmembrane region" description="Helical" evidence="1">
    <location>
        <begin position="49"/>
        <end position="69"/>
    </location>
</feature>
<gene>
    <name evidence="2" type="ORF">HMPREF3233_00157</name>
</gene>
<dbReference type="Proteomes" id="UP000070226">
    <property type="component" value="Unassembled WGS sequence"/>
</dbReference>
<reference evidence="2 3" key="1">
    <citation type="submission" date="2016-01" db="EMBL/GenBank/DDBJ databases">
        <authorList>
            <person name="Oliw E.H."/>
        </authorList>
    </citation>
    <scope>NUCLEOTIDE SEQUENCE [LARGE SCALE GENOMIC DNA]</scope>
    <source>
        <strain evidence="2 3">CMW7756B</strain>
    </source>
</reference>
<keyword evidence="1" id="KW-0472">Membrane</keyword>
<evidence type="ECO:0000313" key="3">
    <source>
        <dbReference type="Proteomes" id="UP000070226"/>
    </source>
</evidence>
<evidence type="ECO:0008006" key="4">
    <source>
        <dbReference type="Google" id="ProtNLM"/>
    </source>
</evidence>
<dbReference type="STRING" id="39777.B7L28_03495"/>
<feature type="transmembrane region" description="Helical" evidence="1">
    <location>
        <begin position="107"/>
        <end position="132"/>
    </location>
</feature>
<sequence>MLYTPNNLLYKYIRYRFRRIQIQCNIVYDIAPEDEDEICRNLLKQRAKILIPVGIVYALIFALTFTWLLGTSEELNPLMKWEVRVIDYVIPFLNTIDFKWYAYSLDLLWAALILAPVGIINVSPYIIVSYIIDTILIRREVKALIKKYSIDDIKCG</sequence>
<dbReference type="PATRIC" id="fig|39777.7.peg.150"/>
<evidence type="ECO:0000256" key="1">
    <source>
        <dbReference type="SAM" id="Phobius"/>
    </source>
</evidence>
<name>A0A133S778_9FIRM</name>
<keyword evidence="1" id="KW-0812">Transmembrane</keyword>
<organism evidence="2">
    <name type="scientific">Veillonella atypica</name>
    <dbReference type="NCBI Taxonomy" id="39777"/>
    <lineage>
        <taxon>Bacteria</taxon>
        <taxon>Bacillati</taxon>
        <taxon>Bacillota</taxon>
        <taxon>Negativicutes</taxon>
        <taxon>Veillonellales</taxon>
        <taxon>Veillonellaceae</taxon>
        <taxon>Veillonella</taxon>
    </lineage>
</organism>
<dbReference type="EMBL" id="LRQT01000003">
    <property type="protein sequence ID" value="KXA65545.1"/>
    <property type="molecule type" value="Genomic_DNA"/>
</dbReference>
<accession>A0A133S778</accession>
<dbReference type="RefSeq" id="WP_060807089.1">
    <property type="nucleotide sequence ID" value="NZ_KQ958051.1"/>
</dbReference>
<keyword evidence="1" id="KW-1133">Transmembrane helix</keyword>
<evidence type="ECO:0000313" key="2">
    <source>
        <dbReference type="EMBL" id="KXA65545.1"/>
    </source>
</evidence>
<comment type="caution">
    <text evidence="2">The sequence shown here is derived from an EMBL/GenBank/DDBJ whole genome shotgun (WGS) entry which is preliminary data.</text>
</comment>